<dbReference type="SMART" id="SM00369">
    <property type="entry name" value="LRR_TYP"/>
    <property type="match status" value="4"/>
</dbReference>
<protein>
    <recommendedName>
        <fullName evidence="3">Disease resistance R13L4/SHOC-2-like LRR domain-containing protein</fullName>
    </recommendedName>
</protein>
<evidence type="ECO:0000313" key="5">
    <source>
        <dbReference type="Proteomes" id="UP001363151"/>
    </source>
</evidence>
<comment type="caution">
    <text evidence="4">The sequence shown here is derived from an EMBL/GenBank/DDBJ whole genome shotgun (WGS) entry which is preliminary data.</text>
</comment>
<organism evidence="4 5">
    <name type="scientific">Aureococcus anophagefferens</name>
    <name type="common">Harmful bloom alga</name>
    <dbReference type="NCBI Taxonomy" id="44056"/>
    <lineage>
        <taxon>Eukaryota</taxon>
        <taxon>Sar</taxon>
        <taxon>Stramenopiles</taxon>
        <taxon>Ochrophyta</taxon>
        <taxon>Pelagophyceae</taxon>
        <taxon>Pelagomonadales</taxon>
        <taxon>Pelagomonadaceae</taxon>
        <taxon>Aureococcus</taxon>
    </lineage>
</organism>
<dbReference type="PANTHER" id="PTHR45752">
    <property type="entry name" value="LEUCINE-RICH REPEAT-CONTAINING"/>
    <property type="match status" value="1"/>
</dbReference>
<dbReference type="SUPFAM" id="SSF52058">
    <property type="entry name" value="L domain-like"/>
    <property type="match status" value="1"/>
</dbReference>
<dbReference type="Pfam" id="PF23598">
    <property type="entry name" value="LRR_14"/>
    <property type="match status" value="1"/>
</dbReference>
<keyword evidence="2" id="KW-0677">Repeat</keyword>
<dbReference type="Proteomes" id="UP001363151">
    <property type="component" value="Unassembled WGS sequence"/>
</dbReference>
<sequence length="395" mass="40994">MGACSAKSAASDPKSVDEVIARVVKTKGATLDLSAAPAGSDAPPGLLHRCGLSLGGEVPEAVYGASSVTTLSLKCGALPVLSPSVARLSRLAVLDVSENALASLPAELGALACLATLDVSENKLATLPAEVGKLGKLTTLVAFKNVMTALPDALGDCSALANLNLYNNKLTKLPATLANLENLEDVNLGANKLKMTPKLDKWSKVRELRLHQNNLISQFLPSFAGLASLELLKIERNLALSAFPALGVHAKLESIECNNCSLEALPDAATLAAALPALQYLTIHANRLAELPALALPELTTLNAGSNKALARVPDLTACPKLRVLFVDDCAIVEVDAANTPAAFPGLERLQVGGNKMDEPAKVLVASFDGLVRSNGGWIRGAEPPGVMPPPAPQR</sequence>
<reference evidence="4 5" key="1">
    <citation type="submission" date="2024-03" db="EMBL/GenBank/DDBJ databases">
        <title>Aureococcus anophagefferens CCMP1851 and Kratosvirus quantuckense: Draft genome of a second virus-susceptible host strain in the model system.</title>
        <authorList>
            <person name="Chase E."/>
            <person name="Truchon A.R."/>
            <person name="Schepens W."/>
            <person name="Wilhelm S.W."/>
        </authorList>
    </citation>
    <scope>NUCLEOTIDE SEQUENCE [LARGE SCALE GENOMIC DNA]</scope>
    <source>
        <strain evidence="4 5">CCMP1851</strain>
    </source>
</reference>
<dbReference type="InterPro" id="IPR003591">
    <property type="entry name" value="Leu-rich_rpt_typical-subtyp"/>
</dbReference>
<evidence type="ECO:0000256" key="2">
    <source>
        <dbReference type="ARBA" id="ARBA00022737"/>
    </source>
</evidence>
<evidence type="ECO:0000313" key="4">
    <source>
        <dbReference type="EMBL" id="KAK7231432.1"/>
    </source>
</evidence>
<dbReference type="PANTHER" id="PTHR45752:SF187">
    <property type="entry name" value="LEUCINE-RICH REPEAT AND IQ DOMAIN-CONTAINING PROTEIN 4"/>
    <property type="match status" value="1"/>
</dbReference>
<gene>
    <name evidence="4" type="ORF">SO694_0038802</name>
</gene>
<accession>A0ABR1FIL8</accession>
<dbReference type="InterPro" id="IPR050715">
    <property type="entry name" value="LRR-SigEffector_domain"/>
</dbReference>
<evidence type="ECO:0000256" key="1">
    <source>
        <dbReference type="ARBA" id="ARBA00022614"/>
    </source>
</evidence>
<dbReference type="EMBL" id="JBBJCI010000414">
    <property type="protein sequence ID" value="KAK7231432.1"/>
    <property type="molecule type" value="Genomic_DNA"/>
</dbReference>
<evidence type="ECO:0000259" key="3">
    <source>
        <dbReference type="Pfam" id="PF23598"/>
    </source>
</evidence>
<keyword evidence="5" id="KW-1185">Reference proteome</keyword>
<dbReference type="SMART" id="SM00364">
    <property type="entry name" value="LRR_BAC"/>
    <property type="match status" value="6"/>
</dbReference>
<keyword evidence="1" id="KW-0433">Leucine-rich repeat</keyword>
<name>A0ABR1FIL8_AURAN</name>
<dbReference type="InterPro" id="IPR055414">
    <property type="entry name" value="LRR_R13L4/SHOC2-like"/>
</dbReference>
<dbReference type="Gene3D" id="3.80.10.10">
    <property type="entry name" value="Ribonuclease Inhibitor"/>
    <property type="match status" value="1"/>
</dbReference>
<dbReference type="InterPro" id="IPR032675">
    <property type="entry name" value="LRR_dom_sf"/>
</dbReference>
<feature type="domain" description="Disease resistance R13L4/SHOC-2-like LRR" evidence="3">
    <location>
        <begin position="85"/>
        <end position="352"/>
    </location>
</feature>
<proteinExistence type="predicted"/>